<dbReference type="RefSeq" id="WP_068656953.1">
    <property type="nucleotide sequence ID" value="NZ_CP017773.1"/>
</dbReference>
<dbReference type="Proteomes" id="UP000077134">
    <property type="component" value="Unassembled WGS sequence"/>
</dbReference>
<dbReference type="EMBL" id="LSFN01000007">
    <property type="protein sequence ID" value="OAB75564.1"/>
    <property type="molecule type" value="Genomic_DNA"/>
</dbReference>
<dbReference type="InterPro" id="IPR027417">
    <property type="entry name" value="P-loop_NTPase"/>
</dbReference>
<evidence type="ECO:0000313" key="2">
    <source>
        <dbReference type="Proteomes" id="UP000077134"/>
    </source>
</evidence>
<protein>
    <recommendedName>
        <fullName evidence="3">Rad50/SbcC-type AAA domain-containing protein</fullName>
    </recommendedName>
</protein>
<name>A0A167EI18_9BACL</name>
<sequence length="578" mass="68059">MNIKLHFNRLFVYSEDKEKFFNCFFGEKLNVIYGKNTSGKSTLFHSILYAMGINENNKLLSEILEYDVFFRLDCSLVRNDKVEKISFIREDETLVIVSDNAPIKKFIGISANTSTEHVRLKEYINSIFGFSLKLEQKGAIKSAPLEALVLPYYVAQSVGWVYLRKSFNNLDFFRNFKEDYLDYYTGITNYVDREEKSELEKRLRSKESEIEFFSDMEKNNEELAVSKLVDEKYLIISIQYLEEYSSRQLSLVELEKDYTLKCNELSYLNKRESILRRVLSNHKKQAPQDGICPTCEQTLPDNIADWYKHYQEENDTINEIKKCRVESKNVKSKINSLRKSIETGKLELSKRYNILNNRNESGITLNSWIDNKANVKLIENCEKKIGQLILEKKKIEEDLRKFGTEEEVLKERNKKGSEFANLFVVYLREMGINNLNERRYNNLFEITAFPLQGVELHKTVMAYHFAFNKYIKATSYIHRIPFMLDAIFKEDIEIDNKDIILKFIEKHKPNDTQTIVSIADTKNEREVIKEYNKNYFYNEATLICIGDSSSERAFLSDYNNFDDDYIEETIKYLNGVDK</sequence>
<accession>A0A167EI18</accession>
<evidence type="ECO:0008006" key="3">
    <source>
        <dbReference type="Google" id="ProtNLM"/>
    </source>
</evidence>
<proteinExistence type="predicted"/>
<keyword evidence="2" id="KW-1185">Reference proteome</keyword>
<gene>
    <name evidence="1" type="ORF">PNBC_07990</name>
</gene>
<evidence type="ECO:0000313" key="1">
    <source>
        <dbReference type="EMBL" id="OAB75564.1"/>
    </source>
</evidence>
<dbReference type="OrthoDB" id="103556at2"/>
<dbReference type="SUPFAM" id="SSF52540">
    <property type="entry name" value="P-loop containing nucleoside triphosphate hydrolases"/>
    <property type="match status" value="1"/>
</dbReference>
<dbReference type="Gene3D" id="3.40.50.300">
    <property type="entry name" value="P-loop containing nucleotide triphosphate hydrolases"/>
    <property type="match status" value="1"/>
</dbReference>
<organism evidence="1 2">
    <name type="scientific">Paenibacillus crassostreae</name>
    <dbReference type="NCBI Taxonomy" id="1763538"/>
    <lineage>
        <taxon>Bacteria</taxon>
        <taxon>Bacillati</taxon>
        <taxon>Bacillota</taxon>
        <taxon>Bacilli</taxon>
        <taxon>Bacillales</taxon>
        <taxon>Paenibacillaceae</taxon>
        <taxon>Paenibacillus</taxon>
    </lineage>
</organism>
<reference evidence="1 2" key="1">
    <citation type="submission" date="2016-02" db="EMBL/GenBank/DDBJ databases">
        <title>Paenibacillus sp. LPB0068, isolated from Crassostrea gigas.</title>
        <authorList>
            <person name="Shin S.-K."/>
            <person name="Yi H."/>
        </authorList>
    </citation>
    <scope>NUCLEOTIDE SEQUENCE [LARGE SCALE GENOMIC DNA]</scope>
    <source>
        <strain evidence="1 2">LPB0068</strain>
    </source>
</reference>
<dbReference type="AlphaFoldDB" id="A0A167EI18"/>
<dbReference type="KEGG" id="pcx:LPB68_21700"/>
<comment type="caution">
    <text evidence="1">The sequence shown here is derived from an EMBL/GenBank/DDBJ whole genome shotgun (WGS) entry which is preliminary data.</text>
</comment>